<dbReference type="AlphaFoldDB" id="A0A0G0XI59"/>
<evidence type="ECO:0000256" key="1">
    <source>
        <dbReference type="SAM" id="Phobius"/>
    </source>
</evidence>
<keyword evidence="1" id="KW-1133">Transmembrane helix</keyword>
<feature type="transmembrane region" description="Helical" evidence="1">
    <location>
        <begin position="46"/>
        <end position="67"/>
    </location>
</feature>
<name>A0A0G0XI59_9BACT</name>
<gene>
    <name evidence="2" type="ORF">UU35_C0003G0008</name>
</gene>
<evidence type="ECO:0000313" key="3">
    <source>
        <dbReference type="Proteomes" id="UP000034616"/>
    </source>
</evidence>
<keyword evidence="1" id="KW-0472">Membrane</keyword>
<keyword evidence="1" id="KW-0812">Transmembrane</keyword>
<feature type="transmembrane region" description="Helical" evidence="1">
    <location>
        <begin position="6"/>
        <end position="34"/>
    </location>
</feature>
<dbReference type="Proteomes" id="UP000034616">
    <property type="component" value="Unassembled WGS sequence"/>
</dbReference>
<organism evidence="2 3">
    <name type="scientific">Candidatus Uhrbacteria bacterium GW2011_GWC2_41_11</name>
    <dbReference type="NCBI Taxonomy" id="1618985"/>
    <lineage>
        <taxon>Bacteria</taxon>
        <taxon>Candidatus Uhriibacteriota</taxon>
    </lineage>
</organism>
<accession>A0A0G0XI59</accession>
<reference evidence="2 3" key="1">
    <citation type="journal article" date="2015" name="Nature">
        <title>rRNA introns, odd ribosomes, and small enigmatic genomes across a large radiation of phyla.</title>
        <authorList>
            <person name="Brown C.T."/>
            <person name="Hug L.A."/>
            <person name="Thomas B.C."/>
            <person name="Sharon I."/>
            <person name="Castelle C.J."/>
            <person name="Singh A."/>
            <person name="Wilkins M.J."/>
            <person name="Williams K.H."/>
            <person name="Banfield J.F."/>
        </authorList>
    </citation>
    <scope>NUCLEOTIDE SEQUENCE [LARGE SCALE GENOMIC DNA]</scope>
</reference>
<feature type="transmembrane region" description="Helical" evidence="1">
    <location>
        <begin position="87"/>
        <end position="120"/>
    </location>
</feature>
<comment type="caution">
    <text evidence="2">The sequence shown here is derived from an EMBL/GenBank/DDBJ whole genome shotgun (WGS) entry which is preliminary data.</text>
</comment>
<dbReference type="EMBL" id="LCAH01000003">
    <property type="protein sequence ID" value="KKR87382.1"/>
    <property type="molecule type" value="Genomic_DNA"/>
</dbReference>
<proteinExistence type="predicted"/>
<protein>
    <submittedName>
        <fullName evidence="2">Uncharacterized protein</fullName>
    </submittedName>
</protein>
<sequence length="142" mass="16115">MISDATFLMIFLSFFLFLFYWVFGGVFFAVVALLRLMRLRKARFSCFFTLLAGVCGVGAAYTGLRWAESSAIQCLYEKDVTREMEVFFMTVGCSFFRVLAATVLWSAVLVGCGFLCMIACRSKDRTWLTELTEDSSAQDEEE</sequence>
<evidence type="ECO:0000313" key="2">
    <source>
        <dbReference type="EMBL" id="KKR87382.1"/>
    </source>
</evidence>